<reference evidence="1" key="1">
    <citation type="submission" date="2018-05" db="EMBL/GenBank/DDBJ databases">
        <authorList>
            <person name="Lanie J.A."/>
            <person name="Ng W.-L."/>
            <person name="Kazmierczak K.M."/>
            <person name="Andrzejewski T.M."/>
            <person name="Davidsen T.M."/>
            <person name="Wayne K.J."/>
            <person name="Tettelin H."/>
            <person name="Glass J.I."/>
            <person name="Rusch D."/>
            <person name="Podicherti R."/>
            <person name="Tsui H.-C.T."/>
            <person name="Winkler M.E."/>
        </authorList>
    </citation>
    <scope>NUCLEOTIDE SEQUENCE</scope>
</reference>
<evidence type="ECO:0000313" key="1">
    <source>
        <dbReference type="EMBL" id="SVB83952.1"/>
    </source>
</evidence>
<accession>A0A382H9S9</accession>
<proteinExistence type="predicted"/>
<sequence>MEEHSGDYGIKNEKQMNFLKKWKLWSLAN</sequence>
<protein>
    <submittedName>
        <fullName evidence="1">Uncharacterized protein</fullName>
    </submittedName>
</protein>
<dbReference type="AlphaFoldDB" id="A0A382H9S9"/>
<organism evidence="1">
    <name type="scientific">marine metagenome</name>
    <dbReference type="NCBI Taxonomy" id="408172"/>
    <lineage>
        <taxon>unclassified sequences</taxon>
        <taxon>metagenomes</taxon>
        <taxon>ecological metagenomes</taxon>
    </lineage>
</organism>
<dbReference type="EMBL" id="UINC01059960">
    <property type="protein sequence ID" value="SVB83952.1"/>
    <property type="molecule type" value="Genomic_DNA"/>
</dbReference>
<name>A0A382H9S9_9ZZZZ</name>
<gene>
    <name evidence="1" type="ORF">METZ01_LOCUS236806</name>
</gene>